<feature type="compositionally biased region" description="Low complexity" evidence="10">
    <location>
        <begin position="121"/>
        <end position="131"/>
    </location>
</feature>
<dbReference type="HOGENOM" id="CLU_013173_20_5_1"/>
<comment type="similarity">
    <text evidence="9">Belongs to the PP2C family.</text>
</comment>
<feature type="region of interest" description="Disordered" evidence="10">
    <location>
        <begin position="119"/>
        <end position="138"/>
    </location>
</feature>
<evidence type="ECO:0000256" key="1">
    <source>
        <dbReference type="ARBA" id="ARBA00001936"/>
    </source>
</evidence>
<dbReference type="PROSITE" id="PS01032">
    <property type="entry name" value="PPM_1"/>
    <property type="match status" value="1"/>
</dbReference>
<organism evidence="12 15">
    <name type="scientific">Medicago truncatula</name>
    <name type="common">Barrel medic</name>
    <name type="synonym">Medicago tribuloides</name>
    <dbReference type="NCBI Taxonomy" id="3880"/>
    <lineage>
        <taxon>Eukaryota</taxon>
        <taxon>Viridiplantae</taxon>
        <taxon>Streptophyta</taxon>
        <taxon>Embryophyta</taxon>
        <taxon>Tracheophyta</taxon>
        <taxon>Spermatophyta</taxon>
        <taxon>Magnoliopsida</taxon>
        <taxon>eudicotyledons</taxon>
        <taxon>Gunneridae</taxon>
        <taxon>Pentapetalae</taxon>
        <taxon>rosids</taxon>
        <taxon>fabids</taxon>
        <taxon>Fabales</taxon>
        <taxon>Fabaceae</taxon>
        <taxon>Papilionoideae</taxon>
        <taxon>50 kb inversion clade</taxon>
        <taxon>NPAAA clade</taxon>
        <taxon>Hologalegina</taxon>
        <taxon>IRL clade</taxon>
        <taxon>Trifolieae</taxon>
        <taxon>Medicago</taxon>
    </lineage>
</organism>
<reference evidence="16" key="4">
    <citation type="journal article" date="2018" name="Nat. Plants">
        <title>Whole-genome landscape of Medicago truncatula symbiotic genes.</title>
        <authorList>
            <person name="Pecrix Y."/>
            <person name="Staton S.E."/>
            <person name="Sallet E."/>
            <person name="Lelandais-Briere C."/>
            <person name="Moreau S."/>
            <person name="Carrere S."/>
            <person name="Blein T."/>
            <person name="Jardinaud M.F."/>
            <person name="Latrasse D."/>
            <person name="Zouine M."/>
            <person name="Zahm M."/>
            <person name="Kreplak J."/>
            <person name="Mayjonade B."/>
            <person name="Satge C."/>
            <person name="Perez M."/>
            <person name="Cauet S."/>
            <person name="Marande W."/>
            <person name="Chantry-Darmon C."/>
            <person name="Lopez-Roques C."/>
            <person name="Bouchez O."/>
            <person name="Berard A."/>
            <person name="Debelle F."/>
            <person name="Munos S."/>
            <person name="Bendahmane A."/>
            <person name="Berges H."/>
            <person name="Niebel A."/>
            <person name="Buitink J."/>
            <person name="Frugier F."/>
            <person name="Benhamed M."/>
            <person name="Crespi M."/>
            <person name="Gouzy J."/>
            <person name="Gamas P."/>
        </authorList>
    </citation>
    <scope>NUCLEOTIDE SEQUENCE [LARGE SCALE GENOMIC DNA]</scope>
    <source>
        <strain evidence="16">cv. Jemalong A17</strain>
    </source>
</reference>
<dbReference type="GO" id="GO:0046872">
    <property type="term" value="F:metal ion binding"/>
    <property type="evidence" value="ECO:0007669"/>
    <property type="project" value="UniProtKB-KW"/>
</dbReference>
<evidence type="ECO:0000256" key="7">
    <source>
        <dbReference type="ARBA" id="ARBA00022912"/>
    </source>
</evidence>
<dbReference type="PROSITE" id="PS51746">
    <property type="entry name" value="PPM_2"/>
    <property type="match status" value="1"/>
</dbReference>
<keyword evidence="7 9" id="KW-0904">Protein phosphatase</keyword>
<dbReference type="OrthoDB" id="10264738at2759"/>
<dbReference type="CDD" id="cd00143">
    <property type="entry name" value="PP2Cc"/>
    <property type="match status" value="1"/>
</dbReference>
<dbReference type="STRING" id="3880.A0A072VH76"/>
<evidence type="ECO:0000313" key="12">
    <source>
        <dbReference type="EMBL" id="KEH37500.1"/>
    </source>
</evidence>
<dbReference type="EC" id="3.1.3.16" evidence="3"/>
<evidence type="ECO:0000256" key="8">
    <source>
        <dbReference type="ARBA" id="ARBA00023211"/>
    </source>
</evidence>
<dbReference type="SMART" id="SM00332">
    <property type="entry name" value="PP2Cc"/>
    <property type="match status" value="1"/>
</dbReference>
<reference evidence="14" key="3">
    <citation type="submission" date="2015-04" db="UniProtKB">
        <authorList>
            <consortium name="EnsemblPlants"/>
        </authorList>
    </citation>
    <scope>IDENTIFICATION</scope>
    <source>
        <strain evidence="14">cv. Jemalong A17</strain>
    </source>
</reference>
<keyword evidence="4" id="KW-0479">Metal-binding</keyword>
<gene>
    <name evidence="14" type="primary">25486432</name>
    <name evidence="12" type="ordered locus">MTR_2g040500</name>
    <name evidence="13" type="ORF">MtrunA17_Chr2g0299981</name>
</gene>
<evidence type="ECO:0000256" key="2">
    <source>
        <dbReference type="ARBA" id="ARBA00001946"/>
    </source>
</evidence>
<dbReference type="Gramene" id="rna9402">
    <property type="protein sequence ID" value="RHN73577.1"/>
    <property type="gene ID" value="gene9402"/>
</dbReference>
<dbReference type="AlphaFoldDB" id="A0A072VH76"/>
<dbReference type="SUPFAM" id="SSF81606">
    <property type="entry name" value="PP2C-like"/>
    <property type="match status" value="1"/>
</dbReference>
<comment type="cofactor">
    <cofactor evidence="1">
        <name>Mn(2+)</name>
        <dbReference type="ChEBI" id="CHEBI:29035"/>
    </cofactor>
</comment>
<dbReference type="Proteomes" id="UP000002051">
    <property type="component" value="Chromosome 2"/>
</dbReference>
<keyword evidence="15" id="KW-1185">Reference proteome</keyword>
<dbReference type="EMBL" id="PSQE01000002">
    <property type="protein sequence ID" value="RHN73577.1"/>
    <property type="molecule type" value="Genomic_DNA"/>
</dbReference>
<dbReference type="GO" id="GO:1902531">
    <property type="term" value="P:regulation of intracellular signal transduction"/>
    <property type="evidence" value="ECO:0000318"/>
    <property type="project" value="GO_Central"/>
</dbReference>
<reference evidence="13" key="5">
    <citation type="journal article" date="2018" name="Nat. Plants">
        <title>Whole-genome landscape of Medicago truncatula symbiotic genes.</title>
        <authorList>
            <person name="Pecrix Y."/>
            <person name="Gamas P."/>
            <person name="Carrere S."/>
        </authorList>
    </citation>
    <scope>NUCLEOTIDE SEQUENCE</scope>
    <source>
        <tissue evidence="13">Leaves</tissue>
    </source>
</reference>
<dbReference type="InterPro" id="IPR015655">
    <property type="entry name" value="PP2C"/>
</dbReference>
<dbReference type="GO" id="GO:0004722">
    <property type="term" value="F:protein serine/threonine phosphatase activity"/>
    <property type="evidence" value="ECO:0000318"/>
    <property type="project" value="GO_Central"/>
</dbReference>
<protein>
    <recommendedName>
        <fullName evidence="3">protein-serine/threonine phosphatase</fullName>
        <ecNumber evidence="3">3.1.3.16</ecNumber>
    </recommendedName>
</protein>
<dbReference type="PANTHER" id="PTHR47992">
    <property type="entry name" value="PROTEIN PHOSPHATASE"/>
    <property type="match status" value="1"/>
</dbReference>
<evidence type="ECO:0000313" key="16">
    <source>
        <dbReference type="Proteomes" id="UP000265566"/>
    </source>
</evidence>
<dbReference type="InterPro" id="IPR000222">
    <property type="entry name" value="PP2C_BS"/>
</dbReference>
<dbReference type="InterPro" id="IPR036457">
    <property type="entry name" value="PPM-type-like_dom_sf"/>
</dbReference>
<reference evidence="12 15" key="1">
    <citation type="journal article" date="2011" name="Nature">
        <title>The Medicago genome provides insight into the evolution of rhizobial symbioses.</title>
        <authorList>
            <person name="Young N.D."/>
            <person name="Debelle F."/>
            <person name="Oldroyd G.E."/>
            <person name="Geurts R."/>
            <person name="Cannon S.B."/>
            <person name="Udvardi M.K."/>
            <person name="Benedito V.A."/>
            <person name="Mayer K.F."/>
            <person name="Gouzy J."/>
            <person name="Schoof H."/>
            <person name="Van de Peer Y."/>
            <person name="Proost S."/>
            <person name="Cook D.R."/>
            <person name="Meyers B.C."/>
            <person name="Spannagl M."/>
            <person name="Cheung F."/>
            <person name="De Mita S."/>
            <person name="Krishnakumar V."/>
            <person name="Gundlach H."/>
            <person name="Zhou S."/>
            <person name="Mudge J."/>
            <person name="Bharti A.K."/>
            <person name="Murray J.D."/>
            <person name="Naoumkina M.A."/>
            <person name="Rosen B."/>
            <person name="Silverstein K.A."/>
            <person name="Tang H."/>
            <person name="Rombauts S."/>
            <person name="Zhao P.X."/>
            <person name="Zhou P."/>
            <person name="Barbe V."/>
            <person name="Bardou P."/>
            <person name="Bechner M."/>
            <person name="Bellec A."/>
            <person name="Berger A."/>
            <person name="Berges H."/>
            <person name="Bidwell S."/>
            <person name="Bisseling T."/>
            <person name="Choisne N."/>
            <person name="Couloux A."/>
            <person name="Denny R."/>
            <person name="Deshpande S."/>
            <person name="Dai X."/>
            <person name="Doyle J.J."/>
            <person name="Dudez A.M."/>
            <person name="Farmer A.D."/>
            <person name="Fouteau S."/>
            <person name="Franken C."/>
            <person name="Gibelin C."/>
            <person name="Gish J."/>
            <person name="Goldstein S."/>
            <person name="Gonzalez A.J."/>
            <person name="Green P.J."/>
            <person name="Hallab A."/>
            <person name="Hartog M."/>
            <person name="Hua A."/>
            <person name="Humphray S.J."/>
            <person name="Jeong D.H."/>
            <person name="Jing Y."/>
            <person name="Jocker A."/>
            <person name="Kenton S.M."/>
            <person name="Kim D.J."/>
            <person name="Klee K."/>
            <person name="Lai H."/>
            <person name="Lang C."/>
            <person name="Lin S."/>
            <person name="Macmil S.L."/>
            <person name="Magdelenat G."/>
            <person name="Matthews L."/>
            <person name="McCorrison J."/>
            <person name="Monaghan E.L."/>
            <person name="Mun J.H."/>
            <person name="Najar F.Z."/>
            <person name="Nicholson C."/>
            <person name="Noirot C."/>
            <person name="O'Bleness M."/>
            <person name="Paule C.R."/>
            <person name="Poulain J."/>
            <person name="Prion F."/>
            <person name="Qin B."/>
            <person name="Qu C."/>
            <person name="Retzel E.F."/>
            <person name="Riddle C."/>
            <person name="Sallet E."/>
            <person name="Samain S."/>
            <person name="Samson N."/>
            <person name="Sanders I."/>
            <person name="Saurat O."/>
            <person name="Scarpelli C."/>
            <person name="Schiex T."/>
            <person name="Segurens B."/>
            <person name="Severin A.J."/>
            <person name="Sherrier D.J."/>
            <person name="Shi R."/>
            <person name="Sims S."/>
            <person name="Singer S.R."/>
            <person name="Sinharoy S."/>
            <person name="Sterck L."/>
            <person name="Viollet A."/>
            <person name="Wang B.B."/>
            <person name="Wang K."/>
            <person name="Wang M."/>
            <person name="Wang X."/>
            <person name="Warfsmann J."/>
            <person name="Weissenbach J."/>
            <person name="White D.D."/>
            <person name="White J.D."/>
            <person name="Wiley G.B."/>
            <person name="Wincker P."/>
            <person name="Xing Y."/>
            <person name="Yang L."/>
            <person name="Yao Z."/>
            <person name="Ying F."/>
            <person name="Zhai J."/>
            <person name="Zhou L."/>
            <person name="Zuber A."/>
            <person name="Denarie J."/>
            <person name="Dixon R.A."/>
            <person name="May G.D."/>
            <person name="Schwartz D.C."/>
            <person name="Rogers J."/>
            <person name="Quetier F."/>
            <person name="Town C.D."/>
            <person name="Roe B.A."/>
        </authorList>
    </citation>
    <scope>NUCLEOTIDE SEQUENCE [LARGE SCALE GENOMIC DNA]</scope>
    <source>
        <strain evidence="12">A17</strain>
        <strain evidence="14 15">cv. Jemalong A17</strain>
    </source>
</reference>
<sequence>MEEISSTVAVPFSIGNLIQKESTVTNHMEITGLNLMINTSSVLILNPASIEGCQSFSVGSGEDGDADISPQHQQISVSLEVKEDQVAAEPVSEMVLESDSFERNDEEFKTAKDFQCIHNPSSQSSVSRKSSPFTGESTISRTNLSEMNTPNTVTVDDNIEDDKYGLNEPVTNMASVGMKHENEDRSISDGPESKPIAAVHEMPEQQTSCDNGLELSNTPLYGFSSVIGRRQEMEDTIVIKPQLFQVPSMMLMDDHVNENTKDSLAHFFGVYDGHGGSQVAKYCQKHLHSVLVEEIEAAESSLSENKEKDNWQDQWKKVLTNCFQKVDDVIVGVPEANVGKNSNDGSESSTEETLAPETVGSTALVAILTQNHIIVANCGDSRAVLCRGKEALPLSIDQKPNREDEWERIEAAGGKIIQWNGYRVLGVLAVSRSIGDKYLKPWIIPDPEVKFVLREKNDECLILASDGLWDVITNEEACDFARKRILIWHKKNGTNVSTGKDQGVDPAAHYAAECLSKIAHQRGSKDNISVIVIDLKAQRQLKKKT</sequence>
<keyword evidence="8" id="KW-0464">Manganese</keyword>
<feature type="domain" description="PPM-type phosphatase" evidence="11">
    <location>
        <begin position="220"/>
        <end position="535"/>
    </location>
</feature>
<dbReference type="Pfam" id="PF00481">
    <property type="entry name" value="PP2C"/>
    <property type="match status" value="1"/>
</dbReference>
<evidence type="ECO:0000259" key="11">
    <source>
        <dbReference type="PROSITE" id="PS51746"/>
    </source>
</evidence>
<evidence type="ECO:0000256" key="10">
    <source>
        <dbReference type="SAM" id="MobiDB-lite"/>
    </source>
</evidence>
<accession>A0A072VH76</accession>
<evidence type="ECO:0000313" key="13">
    <source>
        <dbReference type="EMBL" id="RHN73577.1"/>
    </source>
</evidence>
<keyword evidence="6" id="KW-0460">Magnesium</keyword>
<evidence type="ECO:0000256" key="4">
    <source>
        <dbReference type="ARBA" id="ARBA00022723"/>
    </source>
</evidence>
<dbReference type="KEGG" id="mtr:25486432"/>
<evidence type="ECO:0000313" key="14">
    <source>
        <dbReference type="EnsemblPlants" id="KEH37500"/>
    </source>
</evidence>
<evidence type="ECO:0000256" key="9">
    <source>
        <dbReference type="RuleBase" id="RU003465"/>
    </source>
</evidence>
<reference evidence="12 15" key="2">
    <citation type="journal article" date="2014" name="BMC Genomics">
        <title>An improved genome release (version Mt4.0) for the model legume Medicago truncatula.</title>
        <authorList>
            <person name="Tang H."/>
            <person name="Krishnakumar V."/>
            <person name="Bidwell S."/>
            <person name="Rosen B."/>
            <person name="Chan A."/>
            <person name="Zhou S."/>
            <person name="Gentzbittel L."/>
            <person name="Childs K.L."/>
            <person name="Yandell M."/>
            <person name="Gundlach H."/>
            <person name="Mayer K.F."/>
            <person name="Schwartz D.C."/>
            <person name="Town C.D."/>
        </authorList>
    </citation>
    <scope>GENOME REANNOTATION</scope>
    <source>
        <strain evidence="12">A17</strain>
        <strain evidence="14 15">cv. Jemalong A17</strain>
    </source>
</reference>
<dbReference type="EnsemblPlants" id="KEH37500">
    <property type="protein sequence ID" value="KEH37500"/>
    <property type="gene ID" value="MTR_2g040500"/>
</dbReference>
<keyword evidence="5 9" id="KW-0378">Hydrolase</keyword>
<dbReference type="InterPro" id="IPR001932">
    <property type="entry name" value="PPM-type_phosphatase-like_dom"/>
</dbReference>
<name>A0A072VH76_MEDTR</name>
<evidence type="ECO:0000256" key="3">
    <source>
        <dbReference type="ARBA" id="ARBA00013081"/>
    </source>
</evidence>
<evidence type="ECO:0000256" key="5">
    <source>
        <dbReference type="ARBA" id="ARBA00022801"/>
    </source>
</evidence>
<evidence type="ECO:0000256" key="6">
    <source>
        <dbReference type="ARBA" id="ARBA00022842"/>
    </source>
</evidence>
<evidence type="ECO:0000313" key="15">
    <source>
        <dbReference type="Proteomes" id="UP000002051"/>
    </source>
</evidence>
<dbReference type="Proteomes" id="UP000265566">
    <property type="component" value="Chromosome 2"/>
</dbReference>
<dbReference type="Gene3D" id="3.60.40.10">
    <property type="entry name" value="PPM-type phosphatase domain"/>
    <property type="match status" value="1"/>
</dbReference>
<proteinExistence type="inferred from homology"/>
<dbReference type="FunFam" id="3.60.40.10:FF:000041">
    <property type="entry name" value="Protein phosphatase 2C 51"/>
    <property type="match status" value="1"/>
</dbReference>
<dbReference type="EMBL" id="CM001218">
    <property type="protein sequence ID" value="KEH37500.1"/>
    <property type="molecule type" value="Genomic_DNA"/>
</dbReference>
<comment type="cofactor">
    <cofactor evidence="2">
        <name>Mg(2+)</name>
        <dbReference type="ChEBI" id="CHEBI:18420"/>
    </cofactor>
</comment>